<proteinExistence type="predicted"/>
<sequence>MWNALVQKGIDIRDQVSAITGYAGKDGKQSSGLSKGIQSITEDTAHLLASYINSMRSDLSFVRSIIEQKYGEVGSDYSAYMSNIVGILSSHSSLFETNNAIALAQLQQLSMIVSNTGRSADSNDEILEVVSELRDDVHGAKVDKNRGWHIQ</sequence>
<comment type="caution">
    <text evidence="1">The sequence shown here is derived from an EMBL/GenBank/DDBJ whole genome shotgun (WGS) entry which is preliminary data.</text>
</comment>
<accession>W4PF21</accession>
<evidence type="ECO:0000313" key="2">
    <source>
        <dbReference type="Proteomes" id="UP000018842"/>
    </source>
</evidence>
<reference evidence="2" key="1">
    <citation type="journal article" date="2014" name="Genome">
        <title>Draft Genome Sequences of Three Strains of Bacteroides pyogenes Isolated from a Cat and Swine.</title>
        <authorList>
            <person name="Sakamoto M."/>
            <person name="Oshima K."/>
            <person name="Suda W."/>
            <person name="Kitamura K."/>
            <person name="Iida T."/>
            <person name="Hattori M."/>
            <person name="Ohkuma M."/>
        </authorList>
    </citation>
    <scope>NUCLEOTIDE SEQUENCE [LARGE SCALE GENOMIC DNA]</scope>
    <source>
        <strain evidence="2">JCM 6294</strain>
    </source>
</reference>
<dbReference type="EMBL" id="BAIR01000003">
    <property type="protein sequence ID" value="GAE17774.1"/>
    <property type="molecule type" value="Genomic_DNA"/>
</dbReference>
<dbReference type="Proteomes" id="UP000018842">
    <property type="component" value="Unassembled WGS sequence"/>
</dbReference>
<name>W4PF21_9BACE</name>
<protein>
    <submittedName>
        <fullName evidence="1">Uncharacterized protein</fullName>
    </submittedName>
</protein>
<gene>
    <name evidence="1" type="ORF">JCM6294_569</name>
</gene>
<evidence type="ECO:0000313" key="1">
    <source>
        <dbReference type="EMBL" id="GAE17774.1"/>
    </source>
</evidence>
<dbReference type="AlphaFoldDB" id="W4PF21"/>
<organism evidence="1 2">
    <name type="scientific">Bacteroides pyogenes DSM 20611 = JCM 6294</name>
    <dbReference type="NCBI Taxonomy" id="1121100"/>
    <lineage>
        <taxon>Bacteria</taxon>
        <taxon>Pseudomonadati</taxon>
        <taxon>Bacteroidota</taxon>
        <taxon>Bacteroidia</taxon>
        <taxon>Bacteroidales</taxon>
        <taxon>Bacteroidaceae</taxon>
        <taxon>Bacteroides</taxon>
    </lineage>
</organism>